<evidence type="ECO:0000256" key="6">
    <source>
        <dbReference type="ARBA" id="ARBA00022679"/>
    </source>
</evidence>
<dbReference type="GO" id="GO:0141016">
    <property type="term" value="F:G/T mismatch-specific thymine-DNA glycosylase activity"/>
    <property type="evidence" value="ECO:0007669"/>
    <property type="project" value="UniProtKB-EC"/>
</dbReference>
<dbReference type="PANTHER" id="PTHR12159:SF10">
    <property type="entry name" value="G_T MISMATCH-SPECIFIC THYMINE DNA GLYCOSYLASE-LIKE ISOFORM X1"/>
    <property type="match status" value="1"/>
</dbReference>
<dbReference type="Gene3D" id="3.90.1480.20">
    <property type="entry name" value="Glycosyl transferase family 29"/>
    <property type="match status" value="1"/>
</dbReference>
<keyword evidence="11" id="KW-0156">Chromatin regulator</keyword>
<keyword evidence="16" id="KW-0472">Membrane</keyword>
<name>A0A9Q1HYI8_CONCO</name>
<evidence type="ECO:0000256" key="27">
    <source>
        <dbReference type="ARBA" id="ARBA00083221"/>
    </source>
</evidence>
<evidence type="ECO:0000256" key="26">
    <source>
        <dbReference type="ARBA" id="ARBA00071248"/>
    </source>
</evidence>
<evidence type="ECO:0000256" key="13">
    <source>
        <dbReference type="ARBA" id="ARBA00022989"/>
    </source>
</evidence>
<keyword evidence="20" id="KW-0234">DNA repair</keyword>
<dbReference type="GO" id="GO:0005654">
    <property type="term" value="C:nucleoplasm"/>
    <property type="evidence" value="ECO:0007669"/>
    <property type="project" value="UniProtKB-ARBA"/>
</dbReference>
<dbReference type="InterPro" id="IPR001675">
    <property type="entry name" value="Glyco_trans_29"/>
</dbReference>
<dbReference type="GO" id="GO:0040029">
    <property type="term" value="P:epigenetic regulation of gene expression"/>
    <property type="evidence" value="ECO:0007669"/>
    <property type="project" value="UniProtKB-ARBA"/>
</dbReference>
<feature type="compositionally biased region" description="Basic and acidic residues" evidence="28">
    <location>
        <begin position="38"/>
        <end position="53"/>
    </location>
</feature>
<dbReference type="FunFam" id="3.40.470.10:FF:000002">
    <property type="entry name" value="G/T mismatch-specific thymine DNA glycosylase"/>
    <property type="match status" value="1"/>
</dbReference>
<dbReference type="Pfam" id="PF03167">
    <property type="entry name" value="UDG"/>
    <property type="match status" value="1"/>
</dbReference>
<dbReference type="AlphaFoldDB" id="A0A9Q1HYI8"/>
<evidence type="ECO:0000256" key="4">
    <source>
        <dbReference type="ARBA" id="ARBA00022499"/>
    </source>
</evidence>
<dbReference type="GO" id="GO:0000139">
    <property type="term" value="C:Golgi membrane"/>
    <property type="evidence" value="ECO:0007669"/>
    <property type="project" value="UniProtKB-SubCell"/>
</dbReference>
<dbReference type="InterPro" id="IPR015637">
    <property type="entry name" value="MUG/TDG"/>
</dbReference>
<evidence type="ECO:0000256" key="18">
    <source>
        <dbReference type="ARBA" id="ARBA00023163"/>
    </source>
</evidence>
<keyword evidence="18" id="KW-0804">Transcription</keyword>
<comment type="subcellular location">
    <subcellularLocation>
        <location evidence="2">Golgi apparatus membrane</location>
        <topology evidence="2">Single-pass type II membrane protein</topology>
    </subcellularLocation>
    <subcellularLocation>
        <location evidence="1">Nucleus</location>
    </subcellularLocation>
</comment>
<evidence type="ECO:0000256" key="22">
    <source>
        <dbReference type="ARBA" id="ARBA00052915"/>
    </source>
</evidence>
<keyword evidence="19" id="KW-0325">Glycoprotein</keyword>
<keyword evidence="15" id="KW-0333">Golgi apparatus</keyword>
<evidence type="ECO:0000256" key="8">
    <source>
        <dbReference type="ARBA" id="ARBA00022763"/>
    </source>
</evidence>
<dbReference type="InterPro" id="IPR038578">
    <property type="entry name" value="GT29-like_sf"/>
</dbReference>
<evidence type="ECO:0000256" key="7">
    <source>
        <dbReference type="ARBA" id="ARBA00022692"/>
    </source>
</evidence>
<dbReference type="GO" id="GO:0004844">
    <property type="term" value="F:uracil DNA N-glycosylase activity"/>
    <property type="evidence" value="ECO:0007669"/>
    <property type="project" value="TreeGrafter"/>
</dbReference>
<keyword evidence="13" id="KW-1133">Transmembrane helix</keyword>
<keyword evidence="6" id="KW-0808">Transferase</keyword>
<dbReference type="GO" id="GO:0032183">
    <property type="term" value="F:SUMO binding"/>
    <property type="evidence" value="ECO:0007669"/>
    <property type="project" value="UniProtKB-ARBA"/>
</dbReference>
<evidence type="ECO:0000256" key="16">
    <source>
        <dbReference type="ARBA" id="ARBA00023136"/>
    </source>
</evidence>
<evidence type="ECO:0000256" key="5">
    <source>
        <dbReference type="ARBA" id="ARBA00022676"/>
    </source>
</evidence>
<keyword evidence="4" id="KW-1017">Isopeptide bond</keyword>
<dbReference type="Gene3D" id="3.40.470.10">
    <property type="entry name" value="Uracil-DNA glycosylase-like domain"/>
    <property type="match status" value="1"/>
</dbReference>
<dbReference type="Proteomes" id="UP001152803">
    <property type="component" value="Unassembled WGS sequence"/>
</dbReference>
<organism evidence="30 31">
    <name type="scientific">Conger conger</name>
    <name type="common">Conger eel</name>
    <name type="synonym">Muraena conger</name>
    <dbReference type="NCBI Taxonomy" id="82655"/>
    <lineage>
        <taxon>Eukaryota</taxon>
        <taxon>Metazoa</taxon>
        <taxon>Chordata</taxon>
        <taxon>Craniata</taxon>
        <taxon>Vertebrata</taxon>
        <taxon>Euteleostomi</taxon>
        <taxon>Actinopterygii</taxon>
        <taxon>Neopterygii</taxon>
        <taxon>Teleostei</taxon>
        <taxon>Anguilliformes</taxon>
        <taxon>Congridae</taxon>
        <taxon>Conger</taxon>
    </lineage>
</organism>
<dbReference type="InterPro" id="IPR005122">
    <property type="entry name" value="Uracil-DNA_glycosylase-like"/>
</dbReference>
<evidence type="ECO:0000256" key="11">
    <source>
        <dbReference type="ARBA" id="ARBA00022853"/>
    </source>
</evidence>
<evidence type="ECO:0000256" key="20">
    <source>
        <dbReference type="ARBA" id="ARBA00023204"/>
    </source>
</evidence>
<evidence type="ECO:0000256" key="9">
    <source>
        <dbReference type="ARBA" id="ARBA00022801"/>
    </source>
</evidence>
<dbReference type="InterPro" id="IPR036895">
    <property type="entry name" value="Uracil-DNA_glycosylase-like_sf"/>
</dbReference>
<dbReference type="GO" id="GO:0008373">
    <property type="term" value="F:sialyltransferase activity"/>
    <property type="evidence" value="ECO:0007669"/>
    <property type="project" value="InterPro"/>
</dbReference>
<protein>
    <recommendedName>
        <fullName evidence="26">G/T mismatch-specific thymine DNA glycosylase</fullName>
        <ecNumber evidence="25">3.2.2.29</ecNumber>
    </recommendedName>
    <alternativeName>
        <fullName evidence="27">Thymine-DNA glycosylase</fullName>
    </alternativeName>
</protein>
<dbReference type="CDD" id="cd23989">
    <property type="entry name" value="GT29_ST8SIA1"/>
    <property type="match status" value="1"/>
</dbReference>
<evidence type="ECO:0000256" key="10">
    <source>
        <dbReference type="ARBA" id="ARBA00022843"/>
    </source>
</evidence>
<dbReference type="PANTHER" id="PTHR12159">
    <property type="entry name" value="G/T AND G/U MISMATCH-SPECIFIC DNA GLYCOSYLASE"/>
    <property type="match status" value="1"/>
</dbReference>
<evidence type="ECO:0000256" key="28">
    <source>
        <dbReference type="SAM" id="MobiDB-lite"/>
    </source>
</evidence>
<keyword evidence="14" id="KW-0805">Transcription regulation</keyword>
<dbReference type="GO" id="GO:0003677">
    <property type="term" value="F:DNA binding"/>
    <property type="evidence" value="ECO:0007669"/>
    <property type="project" value="UniProtKB-ARBA"/>
</dbReference>
<comment type="subunit">
    <text evidence="24">Homodimer. Interacts with AICDA and GADD45A.</text>
</comment>
<comment type="caution">
    <text evidence="30">The sequence shown here is derived from an EMBL/GenBank/DDBJ whole genome shotgun (WGS) entry which is preliminary data.</text>
</comment>
<dbReference type="GO" id="GO:0006285">
    <property type="term" value="P:base-excision repair, AP site formation"/>
    <property type="evidence" value="ECO:0007669"/>
    <property type="project" value="InterPro"/>
</dbReference>
<proteinExistence type="inferred from homology"/>
<evidence type="ECO:0000256" key="2">
    <source>
        <dbReference type="ARBA" id="ARBA00004323"/>
    </source>
</evidence>
<evidence type="ECO:0000256" key="23">
    <source>
        <dbReference type="ARBA" id="ARBA00061261"/>
    </source>
</evidence>
<dbReference type="EMBL" id="JAFJMO010000008">
    <property type="protein sequence ID" value="KAJ8269247.1"/>
    <property type="molecule type" value="Genomic_DNA"/>
</dbReference>
<evidence type="ECO:0000259" key="29">
    <source>
        <dbReference type="Pfam" id="PF03167"/>
    </source>
</evidence>
<sequence length="735" mass="83551">MEEKQYASLTVSTDYLQHWFHSTDDIEPLQTTEYDHMSDESHLLDGLSEERVMTELAAPPEPDSHIQPDSYLDSDSQPLPDIHPQPDSEPAPEQAPRKGKRGRPPGKSSKSKQMLGEVKAKGQRKMDRFNGMSVAEVMAKTLPDILTYNLDILIIGINPGLMSAYKGRHYPNPGNHFWKCLFLSGLTDAQLNHMHDQSLPEKYGIGFTNMVERTTPGSKDLSSKEFREGGRLLVEKLKKYKPLIAVFNGKCIYDIFSKEIFGIKAKNLQFGIQPHKIPETETVCYLMPSSSARCAQFPRAQDKVHFYIKLKELRDQLKGVVHSQEVQELEYSFDVGLAKEDAKRISIKEEQHDPKYEAAYGHAGGEQDPETSNSHCDFSFAEACGGLEMAVKEDSLSEAMGWISEDQWMMHSFADQIPDIGVLCWFYIFPGYRLPTDEQIITEVLQLGSAWKKNETGIRLYRKLMNGCCNPQKTFALTRENTPLGTVLWYDGELFYFRTVRNDTYPLFPQEPLLKTPLKRCAVIGNAGILKDSGCGRVINRADFIMRCNLPPLSTEYSKDVGTRTHLVTANPSIIEKRFENLMWSRKAFVDSMRVYGHSYIYMPAFSMRPGTAPSLRAYHALADAGSDQKVLFAGPDFLRDVERFWKGRGVHARRLSTGLFIVSLALGLCEDVDLYGFWPFSVDLHRRPISHHYYDNHPPNSGFHAMPEEFLRLWDLHKSGTLRVHVGRCPKEAD</sequence>
<evidence type="ECO:0000256" key="14">
    <source>
        <dbReference type="ARBA" id="ARBA00023015"/>
    </source>
</evidence>
<keyword evidence="9" id="KW-0378">Hydrolase</keyword>
<comment type="similarity">
    <text evidence="3">Belongs to the glycosyltransferase 29 family.</text>
</comment>
<comment type="catalytic activity">
    <reaction evidence="22">
        <text>Hydrolyzes mismatched double-stranded DNA and polynucleotides, releasing free thymine.</text>
        <dbReference type="EC" id="3.2.2.29"/>
    </reaction>
</comment>
<feature type="domain" description="Uracil-DNA glycosylase-like" evidence="29">
    <location>
        <begin position="147"/>
        <end position="306"/>
    </location>
</feature>
<evidence type="ECO:0000256" key="17">
    <source>
        <dbReference type="ARBA" id="ARBA00023159"/>
    </source>
</evidence>
<evidence type="ECO:0000256" key="24">
    <source>
        <dbReference type="ARBA" id="ARBA00064519"/>
    </source>
</evidence>
<dbReference type="EC" id="3.2.2.29" evidence="25"/>
<accession>A0A9Q1HYI8</accession>
<evidence type="ECO:0000256" key="21">
    <source>
        <dbReference type="ARBA" id="ARBA00023242"/>
    </source>
</evidence>
<feature type="region of interest" description="Disordered" evidence="28">
    <location>
        <begin position="38"/>
        <end position="124"/>
    </location>
</feature>
<keyword evidence="12" id="KW-0735">Signal-anchor</keyword>
<comment type="similarity">
    <text evidence="23">Belongs to the uracil-DNA glycosylase (UDG) superfamily. TDG/mug family.</text>
</comment>
<dbReference type="CDD" id="cd10028">
    <property type="entry name" value="UDG-F2_TDG_MUG"/>
    <property type="match status" value="1"/>
</dbReference>
<evidence type="ECO:0000256" key="25">
    <source>
        <dbReference type="ARBA" id="ARBA00066769"/>
    </source>
</evidence>
<evidence type="ECO:0000256" key="19">
    <source>
        <dbReference type="ARBA" id="ARBA00023180"/>
    </source>
</evidence>
<evidence type="ECO:0000256" key="12">
    <source>
        <dbReference type="ARBA" id="ARBA00022968"/>
    </source>
</evidence>
<keyword evidence="17" id="KW-0010">Activator</keyword>
<keyword evidence="10" id="KW-0832">Ubl conjugation</keyword>
<evidence type="ECO:0000256" key="3">
    <source>
        <dbReference type="ARBA" id="ARBA00006003"/>
    </source>
</evidence>
<evidence type="ECO:0000313" key="31">
    <source>
        <dbReference type="Proteomes" id="UP001152803"/>
    </source>
</evidence>
<gene>
    <name evidence="30" type="ORF">COCON_G00118540</name>
</gene>
<evidence type="ECO:0000256" key="1">
    <source>
        <dbReference type="ARBA" id="ARBA00004123"/>
    </source>
</evidence>
<keyword evidence="21" id="KW-0539">Nucleus</keyword>
<evidence type="ECO:0000313" key="30">
    <source>
        <dbReference type="EMBL" id="KAJ8269247.1"/>
    </source>
</evidence>
<dbReference type="SUPFAM" id="SSF52141">
    <property type="entry name" value="Uracil-DNA glycosylase-like"/>
    <property type="match status" value="1"/>
</dbReference>
<keyword evidence="5" id="KW-0328">Glycosyltransferase</keyword>
<dbReference type="Pfam" id="PF00777">
    <property type="entry name" value="Glyco_transf_29"/>
    <property type="match status" value="1"/>
</dbReference>
<keyword evidence="7" id="KW-0812">Transmembrane</keyword>
<keyword evidence="8" id="KW-0227">DNA damage</keyword>
<evidence type="ECO:0000256" key="15">
    <source>
        <dbReference type="ARBA" id="ARBA00023034"/>
    </source>
</evidence>
<dbReference type="OrthoDB" id="565731at2759"/>
<keyword evidence="31" id="KW-1185">Reference proteome</keyword>
<reference evidence="30" key="1">
    <citation type="journal article" date="2023" name="Science">
        <title>Genome structures resolve the early diversification of teleost fishes.</title>
        <authorList>
            <person name="Parey E."/>
            <person name="Louis A."/>
            <person name="Montfort J."/>
            <person name="Bouchez O."/>
            <person name="Roques C."/>
            <person name="Iampietro C."/>
            <person name="Lluch J."/>
            <person name="Castinel A."/>
            <person name="Donnadieu C."/>
            <person name="Desvignes T."/>
            <person name="Floi Bucao C."/>
            <person name="Jouanno E."/>
            <person name="Wen M."/>
            <person name="Mejri S."/>
            <person name="Dirks R."/>
            <person name="Jansen H."/>
            <person name="Henkel C."/>
            <person name="Chen W.J."/>
            <person name="Zahm M."/>
            <person name="Cabau C."/>
            <person name="Klopp C."/>
            <person name="Thompson A.W."/>
            <person name="Robinson-Rechavi M."/>
            <person name="Braasch I."/>
            <person name="Lecointre G."/>
            <person name="Bobe J."/>
            <person name="Postlethwait J.H."/>
            <person name="Berthelot C."/>
            <person name="Roest Crollius H."/>
            <person name="Guiguen Y."/>
        </authorList>
    </citation>
    <scope>NUCLEOTIDE SEQUENCE</scope>
    <source>
        <strain evidence="30">Concon-B</strain>
    </source>
</reference>